<protein>
    <submittedName>
        <fullName evidence="3">SGNH/GDSL hydrolase family protein</fullName>
        <ecNumber evidence="3">3.1.-.-</ecNumber>
    </submittedName>
</protein>
<dbReference type="InterPro" id="IPR037460">
    <property type="entry name" value="SEST-like"/>
</dbReference>
<dbReference type="PANTHER" id="PTHR37981:SF1">
    <property type="entry name" value="SGNH HYDROLASE-TYPE ESTERASE DOMAIN-CONTAINING PROTEIN"/>
    <property type="match status" value="1"/>
</dbReference>
<accession>A0ABW1EYX7</accession>
<dbReference type="InterPro" id="IPR013830">
    <property type="entry name" value="SGNH_hydro"/>
</dbReference>
<evidence type="ECO:0000256" key="1">
    <source>
        <dbReference type="SAM" id="MobiDB-lite"/>
    </source>
</evidence>
<dbReference type="CDD" id="cd01823">
    <property type="entry name" value="SEST_like"/>
    <property type="match status" value="1"/>
</dbReference>
<dbReference type="InterPro" id="IPR036514">
    <property type="entry name" value="SGNH_hydro_sf"/>
</dbReference>
<dbReference type="EC" id="3.1.-.-" evidence="3"/>
<reference evidence="4" key="1">
    <citation type="journal article" date="2019" name="Int. J. Syst. Evol. Microbiol.">
        <title>The Global Catalogue of Microorganisms (GCM) 10K type strain sequencing project: providing services to taxonomists for standard genome sequencing and annotation.</title>
        <authorList>
            <consortium name="The Broad Institute Genomics Platform"/>
            <consortium name="The Broad Institute Genome Sequencing Center for Infectious Disease"/>
            <person name="Wu L."/>
            <person name="Ma J."/>
        </authorList>
    </citation>
    <scope>NUCLEOTIDE SEQUENCE [LARGE SCALE GENOMIC DNA]</scope>
    <source>
        <strain evidence="4">CGMCC 4.1469</strain>
    </source>
</reference>
<evidence type="ECO:0000313" key="3">
    <source>
        <dbReference type="EMBL" id="MFC5885909.1"/>
    </source>
</evidence>
<dbReference type="RefSeq" id="WP_313763178.1">
    <property type="nucleotide sequence ID" value="NZ_BAAAVH010000107.1"/>
</dbReference>
<organism evidence="3 4">
    <name type="scientific">Kitasatospora aburaviensis</name>
    <dbReference type="NCBI Taxonomy" id="67265"/>
    <lineage>
        <taxon>Bacteria</taxon>
        <taxon>Bacillati</taxon>
        <taxon>Actinomycetota</taxon>
        <taxon>Actinomycetes</taxon>
        <taxon>Kitasatosporales</taxon>
        <taxon>Streptomycetaceae</taxon>
        <taxon>Kitasatospora</taxon>
    </lineage>
</organism>
<dbReference type="Proteomes" id="UP001596067">
    <property type="component" value="Unassembled WGS sequence"/>
</dbReference>
<feature type="domain" description="SGNH hydrolase-type esterase" evidence="2">
    <location>
        <begin position="61"/>
        <end position="316"/>
    </location>
</feature>
<dbReference type="EMBL" id="JBHSOD010000012">
    <property type="protein sequence ID" value="MFC5885909.1"/>
    <property type="molecule type" value="Genomic_DNA"/>
</dbReference>
<name>A0ABW1EYX7_9ACTN</name>
<dbReference type="Gene3D" id="3.40.50.1110">
    <property type="entry name" value="SGNH hydrolase"/>
    <property type="match status" value="1"/>
</dbReference>
<dbReference type="PANTHER" id="PTHR37981">
    <property type="entry name" value="LIPASE 2"/>
    <property type="match status" value="1"/>
</dbReference>
<sequence length="327" mass="33860">MLRPARKLRTASGPHPVRNSARNSRTPRKSALLGAAALGAALALTSTSAQAATPAPRHYVALGDSYAAGAGVPGQSAGLCLRSDRNYGHLVAAALKAANYTDVTCAAAKVKAMTQAQYDAFIRVNDPQLDAVTADTDLVTLGIGGNDLGVTDLGLGDLVATCIAGAVVNPLGTPCKDVFHHGYWDWSSWSWQYGNDDLADRIEAARPQVADVLKRIHAKAPNARVLLVGYPSVLPADGASCVFRQPIAPGDVPYLHGVLGELNAMLKSTAAANGATYVDTAAPTAGHDVCSDDRWIEGALPGSPAVPFHPNATGEKVMADAVLAALR</sequence>
<dbReference type="GO" id="GO:0016787">
    <property type="term" value="F:hydrolase activity"/>
    <property type="evidence" value="ECO:0007669"/>
    <property type="project" value="UniProtKB-KW"/>
</dbReference>
<evidence type="ECO:0000259" key="2">
    <source>
        <dbReference type="Pfam" id="PF13472"/>
    </source>
</evidence>
<evidence type="ECO:0000313" key="4">
    <source>
        <dbReference type="Proteomes" id="UP001596067"/>
    </source>
</evidence>
<proteinExistence type="predicted"/>
<dbReference type="SUPFAM" id="SSF52266">
    <property type="entry name" value="SGNH hydrolase"/>
    <property type="match status" value="1"/>
</dbReference>
<feature type="region of interest" description="Disordered" evidence="1">
    <location>
        <begin position="1"/>
        <end position="27"/>
    </location>
</feature>
<comment type="caution">
    <text evidence="3">The sequence shown here is derived from an EMBL/GenBank/DDBJ whole genome shotgun (WGS) entry which is preliminary data.</text>
</comment>
<gene>
    <name evidence="3" type="ORF">ACFP0N_13115</name>
</gene>
<keyword evidence="3" id="KW-0378">Hydrolase</keyword>
<dbReference type="Pfam" id="PF13472">
    <property type="entry name" value="Lipase_GDSL_2"/>
    <property type="match status" value="1"/>
</dbReference>
<keyword evidence="4" id="KW-1185">Reference proteome</keyword>